<dbReference type="OrthoDB" id="7995233at2"/>
<evidence type="ECO:0000313" key="3">
    <source>
        <dbReference type="Proteomes" id="UP000078316"/>
    </source>
</evidence>
<evidence type="ECO:0000313" key="2">
    <source>
        <dbReference type="EMBL" id="OAS20985.1"/>
    </source>
</evidence>
<dbReference type="STRING" id="427683.A5481_21875"/>
<feature type="transmembrane region" description="Helical" evidence="1">
    <location>
        <begin position="32"/>
        <end position="53"/>
    </location>
</feature>
<name>A0A179S7U1_9HYPH</name>
<protein>
    <submittedName>
        <fullName evidence="2">Uncharacterized protein</fullName>
    </submittedName>
</protein>
<dbReference type="AlphaFoldDB" id="A0A179S7U1"/>
<evidence type="ECO:0000256" key="1">
    <source>
        <dbReference type="SAM" id="Phobius"/>
    </source>
</evidence>
<keyword evidence="1" id="KW-1133">Transmembrane helix</keyword>
<reference evidence="2 3" key="1">
    <citation type="submission" date="2016-04" db="EMBL/GenBank/DDBJ databases">
        <authorList>
            <person name="Evans L.H."/>
            <person name="Alamgir A."/>
            <person name="Owens N."/>
            <person name="Weber N.D."/>
            <person name="Virtaneva K."/>
            <person name="Barbian K."/>
            <person name="Babar A."/>
            <person name="Rosenke K."/>
        </authorList>
    </citation>
    <scope>NUCLEOTIDE SEQUENCE [LARGE SCALE GENOMIC DNA]</scope>
    <source>
        <strain evidence="2 3">PMB02</strain>
    </source>
</reference>
<comment type="caution">
    <text evidence="2">The sequence shown here is derived from an EMBL/GenBank/DDBJ whole genome shotgun (WGS) entry which is preliminary data.</text>
</comment>
<sequence>MPRFLLLLAANGVSLVLFEAMRAVFDGSLDPAIVPLAAGLVAWSAMVLAGSITPVERRFTGHQRLAWILGGQLGLVLAVMQGAPLWRLPGGYSKYVVFGLLALPVAAVSHVTICALFTRAERDAWAGRQPRGAADATDAPTL</sequence>
<dbReference type="EMBL" id="LWHQ01000043">
    <property type="protein sequence ID" value="OAS20985.1"/>
    <property type="molecule type" value="Genomic_DNA"/>
</dbReference>
<feature type="transmembrane region" description="Helical" evidence="1">
    <location>
        <begin position="95"/>
        <end position="118"/>
    </location>
</feature>
<feature type="transmembrane region" description="Helical" evidence="1">
    <location>
        <begin position="65"/>
        <end position="83"/>
    </location>
</feature>
<accession>A0A179S7U1</accession>
<dbReference type="Proteomes" id="UP000078316">
    <property type="component" value="Unassembled WGS sequence"/>
</dbReference>
<organism evidence="2 3">
    <name type="scientific">Methylobacterium platani</name>
    <dbReference type="NCBI Taxonomy" id="427683"/>
    <lineage>
        <taxon>Bacteria</taxon>
        <taxon>Pseudomonadati</taxon>
        <taxon>Pseudomonadota</taxon>
        <taxon>Alphaproteobacteria</taxon>
        <taxon>Hyphomicrobiales</taxon>
        <taxon>Methylobacteriaceae</taxon>
        <taxon>Methylobacterium</taxon>
    </lineage>
</organism>
<dbReference type="RefSeq" id="WP_048435805.1">
    <property type="nucleotide sequence ID" value="NZ_LWHQ01000043.1"/>
</dbReference>
<keyword evidence="1" id="KW-0812">Transmembrane</keyword>
<proteinExistence type="predicted"/>
<gene>
    <name evidence="2" type="ORF">A5481_21875</name>
</gene>
<keyword evidence="1" id="KW-0472">Membrane</keyword>